<evidence type="ECO:0000256" key="4">
    <source>
        <dbReference type="ARBA" id="ARBA00023163"/>
    </source>
</evidence>
<sequence length="234" mass="25148">MRIRVLICDDQTFVRAGARAILEPEADMVIVGEAKDAQEALVLARRTLPDIALLGIQPKMPQMSSAIQDLGSFVKVILLTGLDEASLVLGAIRVGARGEVRKDSPPEDVLRVVRTVAAGDAVLTPATTRAVLDWATKGPPAVAEVPPEVRRLSKRESRVLDLLAQGWSNAEIAGILCVSAATVRSHVHHLLTKLGLRDRVQAVVFAYQHGLVRRHECMFRSSGCGCTPIADGGQ</sequence>
<dbReference type="PRINTS" id="PR00038">
    <property type="entry name" value="HTHLUXR"/>
</dbReference>
<dbReference type="PROSITE" id="PS50110">
    <property type="entry name" value="RESPONSE_REGULATORY"/>
    <property type="match status" value="1"/>
</dbReference>
<dbReference type="PANTHER" id="PTHR43214:SF24">
    <property type="entry name" value="TRANSCRIPTIONAL REGULATORY PROTEIN NARL-RELATED"/>
    <property type="match status" value="1"/>
</dbReference>
<comment type="caution">
    <text evidence="8">The sequence shown here is derived from an EMBL/GenBank/DDBJ whole genome shotgun (WGS) entry which is preliminary data.</text>
</comment>
<name>A0A927R950_9ACTN</name>
<dbReference type="Pfam" id="PF00196">
    <property type="entry name" value="GerE"/>
    <property type="match status" value="1"/>
</dbReference>
<dbReference type="GO" id="GO:0000160">
    <property type="term" value="P:phosphorelay signal transduction system"/>
    <property type="evidence" value="ECO:0007669"/>
    <property type="project" value="InterPro"/>
</dbReference>
<organism evidence="8 9">
    <name type="scientific">Plantactinospora soyae</name>
    <dbReference type="NCBI Taxonomy" id="1544732"/>
    <lineage>
        <taxon>Bacteria</taxon>
        <taxon>Bacillati</taxon>
        <taxon>Actinomycetota</taxon>
        <taxon>Actinomycetes</taxon>
        <taxon>Micromonosporales</taxon>
        <taxon>Micromonosporaceae</taxon>
        <taxon>Plantactinospora</taxon>
    </lineage>
</organism>
<reference evidence="8" key="1">
    <citation type="submission" date="2020-10" db="EMBL/GenBank/DDBJ databases">
        <title>Sequencing the genomes of 1000 actinobacteria strains.</title>
        <authorList>
            <person name="Klenk H.-P."/>
        </authorList>
    </citation>
    <scope>NUCLEOTIDE SEQUENCE</scope>
    <source>
        <strain evidence="8">DSM 46832</strain>
    </source>
</reference>
<evidence type="ECO:0000256" key="1">
    <source>
        <dbReference type="ARBA" id="ARBA00022553"/>
    </source>
</evidence>
<evidence type="ECO:0000313" key="8">
    <source>
        <dbReference type="EMBL" id="MBE1491069.1"/>
    </source>
</evidence>
<dbReference type="AlphaFoldDB" id="A0A927R950"/>
<dbReference type="CDD" id="cd17535">
    <property type="entry name" value="REC_NarL-like"/>
    <property type="match status" value="1"/>
</dbReference>
<dbReference type="PROSITE" id="PS00622">
    <property type="entry name" value="HTH_LUXR_1"/>
    <property type="match status" value="1"/>
</dbReference>
<comment type="caution">
    <text evidence="5">Lacks conserved residue(s) required for the propagation of feature annotation.</text>
</comment>
<dbReference type="Gene3D" id="3.40.50.2300">
    <property type="match status" value="1"/>
</dbReference>
<gene>
    <name evidence="8" type="ORF">H4W31_006707</name>
</gene>
<keyword evidence="4" id="KW-0804">Transcription</keyword>
<dbReference type="InterPro" id="IPR039420">
    <property type="entry name" value="WalR-like"/>
</dbReference>
<dbReference type="InterPro" id="IPR000792">
    <property type="entry name" value="Tscrpt_reg_LuxR_C"/>
</dbReference>
<evidence type="ECO:0000256" key="3">
    <source>
        <dbReference type="ARBA" id="ARBA00023125"/>
    </source>
</evidence>
<dbReference type="SUPFAM" id="SSF46894">
    <property type="entry name" value="C-terminal effector domain of the bipartite response regulators"/>
    <property type="match status" value="1"/>
</dbReference>
<accession>A0A927R950</accession>
<dbReference type="EMBL" id="JADBEB010000001">
    <property type="protein sequence ID" value="MBE1491069.1"/>
    <property type="molecule type" value="Genomic_DNA"/>
</dbReference>
<dbReference type="InterPro" id="IPR001789">
    <property type="entry name" value="Sig_transdc_resp-reg_receiver"/>
</dbReference>
<dbReference type="GO" id="GO:0003677">
    <property type="term" value="F:DNA binding"/>
    <property type="evidence" value="ECO:0007669"/>
    <property type="project" value="UniProtKB-KW"/>
</dbReference>
<dbReference type="GO" id="GO:0006355">
    <property type="term" value="P:regulation of DNA-templated transcription"/>
    <property type="evidence" value="ECO:0007669"/>
    <property type="project" value="InterPro"/>
</dbReference>
<keyword evidence="1" id="KW-0597">Phosphoprotein</keyword>
<dbReference type="Proteomes" id="UP000649753">
    <property type="component" value="Unassembled WGS sequence"/>
</dbReference>
<dbReference type="PANTHER" id="PTHR43214">
    <property type="entry name" value="TWO-COMPONENT RESPONSE REGULATOR"/>
    <property type="match status" value="1"/>
</dbReference>
<evidence type="ECO:0000256" key="5">
    <source>
        <dbReference type="PROSITE-ProRule" id="PRU00169"/>
    </source>
</evidence>
<dbReference type="InterPro" id="IPR058245">
    <property type="entry name" value="NreC/VraR/RcsB-like_REC"/>
</dbReference>
<keyword evidence="9" id="KW-1185">Reference proteome</keyword>
<dbReference type="CDD" id="cd06170">
    <property type="entry name" value="LuxR_C_like"/>
    <property type="match status" value="1"/>
</dbReference>
<protein>
    <submittedName>
        <fullName evidence="8">DNA-binding NarL/FixJ family response regulator</fullName>
    </submittedName>
</protein>
<evidence type="ECO:0000313" key="9">
    <source>
        <dbReference type="Proteomes" id="UP000649753"/>
    </source>
</evidence>
<dbReference type="SUPFAM" id="SSF52172">
    <property type="entry name" value="CheY-like"/>
    <property type="match status" value="1"/>
</dbReference>
<feature type="domain" description="Response regulatory" evidence="7">
    <location>
        <begin position="4"/>
        <end position="117"/>
    </location>
</feature>
<dbReference type="InterPro" id="IPR011006">
    <property type="entry name" value="CheY-like_superfamily"/>
</dbReference>
<evidence type="ECO:0000259" key="7">
    <source>
        <dbReference type="PROSITE" id="PS50110"/>
    </source>
</evidence>
<evidence type="ECO:0000259" key="6">
    <source>
        <dbReference type="PROSITE" id="PS50043"/>
    </source>
</evidence>
<keyword evidence="2" id="KW-0805">Transcription regulation</keyword>
<dbReference type="InterPro" id="IPR016032">
    <property type="entry name" value="Sig_transdc_resp-reg_C-effctor"/>
</dbReference>
<dbReference type="Pfam" id="PF00072">
    <property type="entry name" value="Response_reg"/>
    <property type="match status" value="1"/>
</dbReference>
<dbReference type="SMART" id="SM00448">
    <property type="entry name" value="REC"/>
    <property type="match status" value="1"/>
</dbReference>
<evidence type="ECO:0000256" key="2">
    <source>
        <dbReference type="ARBA" id="ARBA00023015"/>
    </source>
</evidence>
<proteinExistence type="predicted"/>
<dbReference type="SMART" id="SM00421">
    <property type="entry name" value="HTH_LUXR"/>
    <property type="match status" value="1"/>
</dbReference>
<dbReference type="PROSITE" id="PS50043">
    <property type="entry name" value="HTH_LUXR_2"/>
    <property type="match status" value="1"/>
</dbReference>
<dbReference type="RefSeq" id="WP_318783550.1">
    <property type="nucleotide sequence ID" value="NZ_JADBEB010000001.1"/>
</dbReference>
<keyword evidence="3 8" id="KW-0238">DNA-binding</keyword>
<feature type="domain" description="HTH luxR-type" evidence="6">
    <location>
        <begin position="145"/>
        <end position="210"/>
    </location>
</feature>